<dbReference type="PANTHER" id="PTHR14226">
    <property type="entry name" value="NEUROPATHY TARGET ESTERASE/SWISS CHEESE D.MELANOGASTER"/>
    <property type="match status" value="1"/>
</dbReference>
<dbReference type="InterPro" id="IPR002641">
    <property type="entry name" value="PNPLA_dom"/>
</dbReference>
<evidence type="ECO:0000256" key="3">
    <source>
        <dbReference type="ARBA" id="ARBA00023098"/>
    </source>
</evidence>
<evidence type="ECO:0000259" key="5">
    <source>
        <dbReference type="PROSITE" id="PS51635"/>
    </source>
</evidence>
<feature type="active site" description="Proton acceptor" evidence="4">
    <location>
        <position position="162"/>
    </location>
</feature>
<dbReference type="Proteomes" id="UP000595074">
    <property type="component" value="Chromosome"/>
</dbReference>
<evidence type="ECO:0000256" key="1">
    <source>
        <dbReference type="ARBA" id="ARBA00022801"/>
    </source>
</evidence>
<dbReference type="Gene3D" id="3.40.1090.10">
    <property type="entry name" value="Cytosolic phospholipase A2 catalytic domain"/>
    <property type="match status" value="2"/>
</dbReference>
<accession>A0A7M1S1L7</accession>
<evidence type="ECO:0000256" key="4">
    <source>
        <dbReference type="PROSITE-ProRule" id="PRU01161"/>
    </source>
</evidence>
<feature type="domain" description="PNPLA" evidence="5">
    <location>
        <begin position="13"/>
        <end position="175"/>
    </location>
</feature>
<dbReference type="PANTHER" id="PTHR14226:SF76">
    <property type="entry name" value="NTE FAMILY PROTEIN RSSA"/>
    <property type="match status" value="1"/>
</dbReference>
<proteinExistence type="predicted"/>
<dbReference type="InterPro" id="IPR050301">
    <property type="entry name" value="NTE"/>
</dbReference>
<organism evidence="6 7">
    <name type="scientific">Sulfurovum indicum</name>
    <dbReference type="NCBI Taxonomy" id="2779528"/>
    <lineage>
        <taxon>Bacteria</taxon>
        <taxon>Pseudomonadati</taxon>
        <taxon>Campylobacterota</taxon>
        <taxon>Epsilonproteobacteria</taxon>
        <taxon>Campylobacterales</taxon>
        <taxon>Sulfurovaceae</taxon>
        <taxon>Sulfurovum</taxon>
    </lineage>
</organism>
<dbReference type="KEGG" id="sinu:IMZ28_05755"/>
<keyword evidence="2 4" id="KW-0442">Lipid degradation</keyword>
<dbReference type="EMBL" id="CP063164">
    <property type="protein sequence ID" value="QOR60972.1"/>
    <property type="molecule type" value="Genomic_DNA"/>
</dbReference>
<reference evidence="6 7" key="1">
    <citation type="submission" date="2020-10" db="EMBL/GenBank/DDBJ databases">
        <title>The genome of sulfurovum sp.</title>
        <authorList>
            <person name="Xie S."/>
            <person name="Shao Z."/>
            <person name="Jiang L."/>
        </authorList>
    </citation>
    <scope>NUCLEOTIDE SEQUENCE [LARGE SCALE GENOMIC DNA]</scope>
    <source>
        <strain evidence="6 7">ST-419</strain>
    </source>
</reference>
<dbReference type="GO" id="GO:0016042">
    <property type="term" value="P:lipid catabolic process"/>
    <property type="evidence" value="ECO:0007669"/>
    <property type="project" value="UniProtKB-UniRule"/>
</dbReference>
<dbReference type="AlphaFoldDB" id="A0A7M1S1L7"/>
<feature type="active site" description="Nucleophile" evidence="4">
    <location>
        <position position="46"/>
    </location>
</feature>
<protein>
    <submittedName>
        <fullName evidence="6">Patatin-like phospholipase family protein</fullName>
    </submittedName>
</protein>
<dbReference type="PROSITE" id="PS51635">
    <property type="entry name" value="PNPLA"/>
    <property type="match status" value="1"/>
</dbReference>
<feature type="short sequence motif" description="GXSXG" evidence="4">
    <location>
        <begin position="44"/>
        <end position="48"/>
    </location>
</feature>
<dbReference type="Pfam" id="PF01734">
    <property type="entry name" value="Patatin"/>
    <property type="match status" value="1"/>
</dbReference>
<gene>
    <name evidence="6" type="ORF">IMZ28_05755</name>
</gene>
<keyword evidence="1 4" id="KW-0378">Hydrolase</keyword>
<evidence type="ECO:0000256" key="2">
    <source>
        <dbReference type="ARBA" id="ARBA00022963"/>
    </source>
</evidence>
<dbReference type="SUPFAM" id="SSF52151">
    <property type="entry name" value="FabD/lysophospholipase-like"/>
    <property type="match status" value="1"/>
</dbReference>
<evidence type="ECO:0000313" key="7">
    <source>
        <dbReference type="Proteomes" id="UP000595074"/>
    </source>
</evidence>
<sequence>MNTDTLQQNPFSLVLSGGGALGIAHLGVLHDMEHKGLSPSEVVGTSMGGIIGACLSIGMDEAMIYEQIRSFVKVSNWIKFSFSGNAIVDNDKVASIFTTLFGERKMADTQIPLKLITTNLKSGKKRVFSAKDNVYIKDALLASMAIPGVYEEHTIEGEVYGDGFLCENLGISETSYKDVLAVDVLGEHSFEKELPDNFFKTHNVLEMFERSVRLLIYNQSRTILSYTDKNIVLIEPQTKDFSTYQFHKHEAIRTLGLGLL</sequence>
<evidence type="ECO:0000313" key="6">
    <source>
        <dbReference type="EMBL" id="QOR60972.1"/>
    </source>
</evidence>
<dbReference type="GO" id="GO:0016787">
    <property type="term" value="F:hydrolase activity"/>
    <property type="evidence" value="ECO:0007669"/>
    <property type="project" value="UniProtKB-UniRule"/>
</dbReference>
<comment type="caution">
    <text evidence="4">Lacks conserved residue(s) required for the propagation of feature annotation.</text>
</comment>
<keyword evidence="3 4" id="KW-0443">Lipid metabolism</keyword>
<keyword evidence="7" id="KW-1185">Reference proteome</keyword>
<feature type="short sequence motif" description="GXGXXG" evidence="4">
    <location>
        <begin position="17"/>
        <end position="22"/>
    </location>
</feature>
<dbReference type="RefSeq" id="WP_197547643.1">
    <property type="nucleotide sequence ID" value="NZ_CP063164.1"/>
</dbReference>
<dbReference type="InterPro" id="IPR016035">
    <property type="entry name" value="Acyl_Trfase/lysoPLipase"/>
</dbReference>
<name>A0A7M1S1L7_9BACT</name>